<feature type="transmembrane region" description="Helical" evidence="2">
    <location>
        <begin position="168"/>
        <end position="186"/>
    </location>
</feature>
<dbReference type="EMBL" id="ML119058">
    <property type="protein sequence ID" value="ROT36770.1"/>
    <property type="molecule type" value="Genomic_DNA"/>
</dbReference>
<dbReference type="SUPFAM" id="SSF53474">
    <property type="entry name" value="alpha/beta-Hydrolases"/>
    <property type="match status" value="1"/>
</dbReference>
<evidence type="ECO:0000313" key="4">
    <source>
        <dbReference type="Proteomes" id="UP000272025"/>
    </source>
</evidence>
<keyword evidence="4" id="KW-1185">Reference proteome</keyword>
<sequence length="537" mass="59735">MSTLWGKNKTDDSQAGESSDPWHPGNGDGGQGDSSSAPPTERTRLLPNRTDERPPLLNPDDPAVSPYNLWTVRIVRYATVLFAALTFVWWVLLLVSIFVTPPGLYTRGSPFFAFGYACLALFNICFTLAFFAVPSRAVRILSIVMAVLLFVDVIITVSVERTRHEERWVGMTSVIWALAMSLWTLLADRTVKWGKAEEEERLTGRVETRRTVFEWTEVLVSTIAFVVLTIVIVLMTTKLILRALDAGVAPPGKRYWVDGGKYQIHLSCHGDANTTTNAKGGKEPTVLLEGGEWPVEDGLWQLADNAVQNGSISRYCFADRPGYAWSDTGPSPLSAGMATDALSEALARAGETGPWVLLSAGTGAHYSRVFSARHGEEVKGILLVDPEHEDLLGRIASPWRGFELWLRGVISPLGLEQLPGALFHGRGGKDRVWGRSAGGEGKLIFAWLQEGLVADSLTRRDVESARAIQREDTPVTVISSGVKMRRDRRWEDKQRGLTHLTRNTQHWDVVDEAPHRVWETYEGRKKIEKRLRQLVRA</sequence>
<feature type="compositionally biased region" description="Basic and acidic residues" evidence="1">
    <location>
        <begin position="41"/>
        <end position="54"/>
    </location>
</feature>
<organism evidence="3 4">
    <name type="scientific">Sodiomyces alkalinus (strain CBS 110278 / VKM F-3762 / F11)</name>
    <name type="common">Alkaliphilic filamentous fungus</name>
    <dbReference type="NCBI Taxonomy" id="1314773"/>
    <lineage>
        <taxon>Eukaryota</taxon>
        <taxon>Fungi</taxon>
        <taxon>Dikarya</taxon>
        <taxon>Ascomycota</taxon>
        <taxon>Pezizomycotina</taxon>
        <taxon>Sordariomycetes</taxon>
        <taxon>Hypocreomycetidae</taxon>
        <taxon>Glomerellales</taxon>
        <taxon>Plectosphaerellaceae</taxon>
        <taxon>Sodiomyces</taxon>
    </lineage>
</organism>
<dbReference type="InterPro" id="IPR029058">
    <property type="entry name" value="AB_hydrolase_fold"/>
</dbReference>
<keyword evidence="2" id="KW-0472">Membrane</keyword>
<name>A0A3N2PQN6_SODAK</name>
<feature type="transmembrane region" description="Helical" evidence="2">
    <location>
        <begin position="111"/>
        <end position="131"/>
    </location>
</feature>
<dbReference type="AlphaFoldDB" id="A0A3N2PQN6"/>
<feature type="transmembrane region" description="Helical" evidence="2">
    <location>
        <begin position="218"/>
        <end position="241"/>
    </location>
</feature>
<dbReference type="OrthoDB" id="164921at2759"/>
<dbReference type="InterPro" id="IPR019431">
    <property type="entry name" value="DUF2417"/>
</dbReference>
<dbReference type="RefSeq" id="XP_028464576.1">
    <property type="nucleotide sequence ID" value="XM_028612346.1"/>
</dbReference>
<gene>
    <name evidence="3" type="ORF">SODALDRAFT_334966</name>
</gene>
<evidence type="ECO:0000256" key="1">
    <source>
        <dbReference type="SAM" id="MobiDB-lite"/>
    </source>
</evidence>
<dbReference type="Pfam" id="PF10329">
    <property type="entry name" value="DUF2417"/>
    <property type="match status" value="1"/>
</dbReference>
<dbReference type="STRING" id="1314773.A0A3N2PQN6"/>
<protein>
    <submittedName>
        <fullName evidence="3">Mitochondrial integral membrane protein</fullName>
    </submittedName>
</protein>
<proteinExistence type="predicted"/>
<feature type="region of interest" description="Disordered" evidence="1">
    <location>
        <begin position="1"/>
        <end position="59"/>
    </location>
</feature>
<keyword evidence="2" id="KW-1133">Transmembrane helix</keyword>
<feature type="transmembrane region" description="Helical" evidence="2">
    <location>
        <begin position="74"/>
        <end position="99"/>
    </location>
</feature>
<dbReference type="GeneID" id="39580824"/>
<accession>A0A3N2PQN6</accession>
<feature type="transmembrane region" description="Helical" evidence="2">
    <location>
        <begin position="137"/>
        <end position="156"/>
    </location>
</feature>
<reference evidence="3 4" key="1">
    <citation type="journal article" date="2018" name="Mol. Ecol.">
        <title>The obligate alkalophilic soda-lake fungus Sodiomyces alkalinus has shifted to a protein diet.</title>
        <authorList>
            <person name="Grum-Grzhimaylo A.A."/>
            <person name="Falkoski D.L."/>
            <person name="van den Heuvel J."/>
            <person name="Valero-Jimenez C.A."/>
            <person name="Min B."/>
            <person name="Choi I.G."/>
            <person name="Lipzen A."/>
            <person name="Daum C.G."/>
            <person name="Aanen D.K."/>
            <person name="Tsang A."/>
            <person name="Henrissat B."/>
            <person name="Bilanenko E.N."/>
            <person name="de Vries R.P."/>
            <person name="van Kan J.A.L."/>
            <person name="Grigoriev I.V."/>
            <person name="Debets A.J.M."/>
        </authorList>
    </citation>
    <scope>NUCLEOTIDE SEQUENCE [LARGE SCALE GENOMIC DNA]</scope>
    <source>
        <strain evidence="3 4">F11</strain>
    </source>
</reference>
<dbReference type="Gene3D" id="3.40.50.1820">
    <property type="entry name" value="alpha/beta hydrolase"/>
    <property type="match status" value="1"/>
</dbReference>
<evidence type="ECO:0000256" key="2">
    <source>
        <dbReference type="SAM" id="Phobius"/>
    </source>
</evidence>
<evidence type="ECO:0000313" key="3">
    <source>
        <dbReference type="EMBL" id="ROT36770.1"/>
    </source>
</evidence>
<dbReference type="Proteomes" id="UP000272025">
    <property type="component" value="Unassembled WGS sequence"/>
</dbReference>
<keyword evidence="2" id="KW-0812">Transmembrane</keyword>